<evidence type="ECO:0000256" key="1">
    <source>
        <dbReference type="ARBA" id="ARBA00004496"/>
    </source>
</evidence>
<organism evidence="13 14">
    <name type="scientific">Alkalispirochaeta americana</name>
    <dbReference type="NCBI Taxonomy" id="159291"/>
    <lineage>
        <taxon>Bacteria</taxon>
        <taxon>Pseudomonadati</taxon>
        <taxon>Spirochaetota</taxon>
        <taxon>Spirochaetia</taxon>
        <taxon>Spirochaetales</taxon>
        <taxon>Spirochaetaceae</taxon>
        <taxon>Alkalispirochaeta</taxon>
    </lineage>
</organism>
<keyword evidence="7 9" id="KW-0233">DNA recombination</keyword>
<dbReference type="InterPro" id="IPR002104">
    <property type="entry name" value="Integrase_catalytic"/>
</dbReference>
<evidence type="ECO:0000313" key="13">
    <source>
        <dbReference type="EMBL" id="SIQ04907.1"/>
    </source>
</evidence>
<dbReference type="Pfam" id="PF02899">
    <property type="entry name" value="Phage_int_SAM_1"/>
    <property type="match status" value="1"/>
</dbReference>
<dbReference type="GO" id="GO:0007059">
    <property type="term" value="P:chromosome segregation"/>
    <property type="evidence" value="ECO:0007669"/>
    <property type="project" value="UniProtKB-UniRule"/>
</dbReference>
<comment type="subunit">
    <text evidence="9">Forms a cyclic heterotetrameric complex composed of two molecules of XerC and two molecules of XerD.</text>
</comment>
<dbReference type="GO" id="GO:0006313">
    <property type="term" value="P:DNA transposition"/>
    <property type="evidence" value="ECO:0007669"/>
    <property type="project" value="UniProtKB-UniRule"/>
</dbReference>
<keyword evidence="6 9" id="KW-0238">DNA-binding</keyword>
<evidence type="ECO:0000256" key="6">
    <source>
        <dbReference type="ARBA" id="ARBA00023125"/>
    </source>
</evidence>
<dbReference type="CDD" id="cd00798">
    <property type="entry name" value="INT_XerDC_C"/>
    <property type="match status" value="1"/>
</dbReference>
<keyword evidence="2 9" id="KW-0963">Cytoplasm</keyword>
<evidence type="ECO:0000256" key="5">
    <source>
        <dbReference type="ARBA" id="ARBA00022908"/>
    </source>
</evidence>
<dbReference type="Gene3D" id="1.10.150.130">
    <property type="match status" value="1"/>
</dbReference>
<feature type="active site" evidence="9">
    <location>
        <position position="270"/>
    </location>
</feature>
<evidence type="ECO:0000256" key="10">
    <source>
        <dbReference type="SAM" id="MobiDB-lite"/>
    </source>
</evidence>
<evidence type="ECO:0000259" key="11">
    <source>
        <dbReference type="PROSITE" id="PS51898"/>
    </source>
</evidence>
<dbReference type="Pfam" id="PF00589">
    <property type="entry name" value="Phage_integrase"/>
    <property type="match status" value="1"/>
</dbReference>
<dbReference type="InterPro" id="IPR050090">
    <property type="entry name" value="Tyrosine_recombinase_XerCD"/>
</dbReference>
<feature type="active site" evidence="9">
    <location>
        <position position="247"/>
    </location>
</feature>
<dbReference type="GO" id="GO:0051301">
    <property type="term" value="P:cell division"/>
    <property type="evidence" value="ECO:0007669"/>
    <property type="project" value="UniProtKB-KW"/>
</dbReference>
<keyword evidence="4 9" id="KW-0159">Chromosome partition</keyword>
<feature type="active site" evidence="9">
    <location>
        <position position="147"/>
    </location>
</feature>
<feature type="domain" description="Tyr recombinase" evidence="11">
    <location>
        <begin position="108"/>
        <end position="292"/>
    </location>
</feature>
<dbReference type="PROSITE" id="PS51898">
    <property type="entry name" value="TYR_RECOMBINASE"/>
    <property type="match status" value="1"/>
</dbReference>
<dbReference type="InterPro" id="IPR023009">
    <property type="entry name" value="Tyrosine_recombinase_XerC/XerD"/>
</dbReference>
<comment type="function">
    <text evidence="9">Site-specific tyrosine recombinase, which acts by catalyzing the cutting and rejoining of the recombining DNA molecules. The XerC-XerD complex is essential to convert dimers of the bacterial chromosome into monomers to permit their segregation at cell division. It also contributes to the segregational stability of plasmids.</text>
</comment>
<keyword evidence="8 9" id="KW-0131">Cell cycle</keyword>
<dbReference type="GO" id="GO:0003677">
    <property type="term" value="F:DNA binding"/>
    <property type="evidence" value="ECO:0007669"/>
    <property type="project" value="UniProtKB-UniRule"/>
</dbReference>
<evidence type="ECO:0000256" key="9">
    <source>
        <dbReference type="HAMAP-Rule" id="MF_01808"/>
    </source>
</evidence>
<dbReference type="NCBIfam" id="NF001399">
    <property type="entry name" value="PRK00283.1"/>
    <property type="match status" value="1"/>
</dbReference>
<keyword evidence="3 9" id="KW-0132">Cell division</keyword>
<feature type="active site" evidence="9">
    <location>
        <position position="171"/>
    </location>
</feature>
<evidence type="ECO:0000256" key="8">
    <source>
        <dbReference type="ARBA" id="ARBA00023306"/>
    </source>
</evidence>
<comment type="similarity">
    <text evidence="9">Belongs to the 'phage' integrase family. XerC subfamily.</text>
</comment>
<dbReference type="InterPro" id="IPR010998">
    <property type="entry name" value="Integrase_recombinase_N"/>
</dbReference>
<reference evidence="13 14" key="1">
    <citation type="submission" date="2017-01" db="EMBL/GenBank/DDBJ databases">
        <authorList>
            <person name="Mah S.A."/>
            <person name="Swanson W.J."/>
            <person name="Moy G.W."/>
            <person name="Vacquier V.D."/>
        </authorList>
    </citation>
    <scope>NUCLEOTIDE SEQUENCE [LARGE SCALE GENOMIC DNA]</scope>
    <source>
        <strain evidence="13 14">ASpG1</strain>
    </source>
</reference>
<dbReference type="PROSITE" id="PS51900">
    <property type="entry name" value="CB"/>
    <property type="match status" value="1"/>
</dbReference>
<protein>
    <recommendedName>
        <fullName evidence="9">Tyrosine recombinase XerC</fullName>
    </recommendedName>
</protein>
<dbReference type="PANTHER" id="PTHR30349:SF81">
    <property type="entry name" value="TYROSINE RECOMBINASE XERC"/>
    <property type="match status" value="1"/>
</dbReference>
<dbReference type="Gene3D" id="1.10.443.10">
    <property type="entry name" value="Intergrase catalytic core"/>
    <property type="match status" value="1"/>
</dbReference>
<dbReference type="InterPro" id="IPR013762">
    <property type="entry name" value="Integrase-like_cat_sf"/>
</dbReference>
<feature type="active site" description="O-(3'-phospho-DNA)-tyrosine intermediate" evidence="9">
    <location>
        <position position="279"/>
    </location>
</feature>
<feature type="region of interest" description="Disordered" evidence="10">
    <location>
        <begin position="308"/>
        <end position="328"/>
    </location>
</feature>
<dbReference type="OrthoDB" id="341301at2"/>
<name>A0A1N6PKT3_9SPIO</name>
<dbReference type="AlphaFoldDB" id="A0A1N6PKT3"/>
<keyword evidence="5 9" id="KW-0229">DNA integration</keyword>
<dbReference type="STRING" id="159291.SAMN05920897_10323"/>
<dbReference type="PANTHER" id="PTHR30349">
    <property type="entry name" value="PHAGE INTEGRASE-RELATED"/>
    <property type="match status" value="1"/>
</dbReference>
<gene>
    <name evidence="9" type="primary">xerC</name>
    <name evidence="13" type="ORF">SAMN05920897_10323</name>
</gene>
<evidence type="ECO:0000256" key="3">
    <source>
        <dbReference type="ARBA" id="ARBA00022618"/>
    </source>
</evidence>
<feature type="domain" description="Core-binding (CB)" evidence="12">
    <location>
        <begin position="1"/>
        <end position="87"/>
    </location>
</feature>
<accession>A0A1N6PKT3</accession>
<proteinExistence type="inferred from homology"/>
<dbReference type="SUPFAM" id="SSF56349">
    <property type="entry name" value="DNA breaking-rejoining enzymes"/>
    <property type="match status" value="1"/>
</dbReference>
<feature type="active site" evidence="9">
    <location>
        <position position="244"/>
    </location>
</feature>
<dbReference type="RefSeq" id="WP_076487810.1">
    <property type="nucleotide sequence ID" value="NZ_FTMS01000003.1"/>
</dbReference>
<dbReference type="EMBL" id="FTMS01000003">
    <property type="protein sequence ID" value="SIQ04907.1"/>
    <property type="molecule type" value="Genomic_DNA"/>
</dbReference>
<dbReference type="Proteomes" id="UP000186400">
    <property type="component" value="Unassembled WGS sequence"/>
</dbReference>
<comment type="subcellular location">
    <subcellularLocation>
        <location evidence="1 9">Cytoplasm</location>
    </subcellularLocation>
</comment>
<sequence>MTIGEEVARYLDYLRNVRRLAPASIEAYQRDLHIFCAFLEEHRCDSLSSLDSRLVRRWIRAMGTQGVAATSVNRRLSAVKGFFSSLQEEEKIRFNPAEAVRSVKTPRRLPPTMFEKEMAQLLDIDRHDLAGLRTRALLEILYSTGARISEICGANVDDLVFRKRALLVHGKGGKDRFVFLGDTAFEVLREYLPHRHEFLVQRGLVTTKALFINLRGGRLTPRGAAGIITRRIADAGLGKYLTPHGFRHSFATHLLNHGADIRVVQELLGHCRLSTTQIYTQVGMDRLRQIYRQAHPHARLRRDTAMDRGTECGRGTAMDRDTEIKKEQ</sequence>
<dbReference type="InterPro" id="IPR044068">
    <property type="entry name" value="CB"/>
</dbReference>
<keyword evidence="14" id="KW-1185">Reference proteome</keyword>
<dbReference type="HAMAP" id="MF_01808">
    <property type="entry name" value="Recomb_XerC_XerD"/>
    <property type="match status" value="1"/>
</dbReference>
<dbReference type="GO" id="GO:0009037">
    <property type="term" value="F:tyrosine-based site-specific recombinase activity"/>
    <property type="evidence" value="ECO:0007669"/>
    <property type="project" value="UniProtKB-UniRule"/>
</dbReference>
<evidence type="ECO:0000256" key="4">
    <source>
        <dbReference type="ARBA" id="ARBA00022829"/>
    </source>
</evidence>
<evidence type="ECO:0000259" key="12">
    <source>
        <dbReference type="PROSITE" id="PS51900"/>
    </source>
</evidence>
<dbReference type="GO" id="GO:0005737">
    <property type="term" value="C:cytoplasm"/>
    <property type="evidence" value="ECO:0007669"/>
    <property type="project" value="UniProtKB-SubCell"/>
</dbReference>
<dbReference type="InterPro" id="IPR004107">
    <property type="entry name" value="Integrase_SAM-like_N"/>
</dbReference>
<dbReference type="InterPro" id="IPR011010">
    <property type="entry name" value="DNA_brk_join_enz"/>
</dbReference>
<evidence type="ECO:0000256" key="7">
    <source>
        <dbReference type="ARBA" id="ARBA00023172"/>
    </source>
</evidence>
<evidence type="ECO:0000313" key="14">
    <source>
        <dbReference type="Proteomes" id="UP000186400"/>
    </source>
</evidence>
<evidence type="ECO:0000256" key="2">
    <source>
        <dbReference type="ARBA" id="ARBA00022490"/>
    </source>
</evidence>